<dbReference type="OMA" id="SIGIWDG"/>
<dbReference type="HOGENOM" id="CLU_021176_0_0_1"/>
<protein>
    <recommendedName>
        <fullName evidence="10">Prenylcysteine lyase domain-containing protein</fullName>
    </recommendedName>
</protein>
<evidence type="ECO:0000256" key="6">
    <source>
        <dbReference type="ARBA" id="ARBA00023002"/>
    </source>
</evidence>
<evidence type="ECO:0000259" key="10">
    <source>
        <dbReference type="Pfam" id="PF07156"/>
    </source>
</evidence>
<evidence type="ECO:0000256" key="7">
    <source>
        <dbReference type="ARBA" id="ARBA00023180"/>
    </source>
</evidence>
<evidence type="ECO:0000256" key="8">
    <source>
        <dbReference type="SAM" id="MobiDB-lite"/>
    </source>
</evidence>
<dbReference type="PIRSF" id="PIRSF036292">
    <property type="entry name" value="Prenylcysteine_oxidase"/>
    <property type="match status" value="1"/>
</dbReference>
<comment type="cofactor">
    <cofactor evidence="1">
        <name>FAD</name>
        <dbReference type="ChEBI" id="CHEBI:57692"/>
    </cofactor>
</comment>
<dbReference type="OrthoDB" id="437369at2759"/>
<dbReference type="Pfam" id="PF07156">
    <property type="entry name" value="Prenylcys_lyase"/>
    <property type="match status" value="1"/>
</dbReference>
<keyword evidence="5" id="KW-0274">FAD</keyword>
<dbReference type="GO" id="GO:0030328">
    <property type="term" value="P:prenylcysteine catabolic process"/>
    <property type="evidence" value="ECO:0007669"/>
    <property type="project" value="InterPro"/>
</dbReference>
<feature type="region of interest" description="Disordered" evidence="8">
    <location>
        <begin position="520"/>
        <end position="546"/>
    </location>
</feature>
<name>A0A084G853_PSEDA</name>
<dbReference type="Pfam" id="PF13450">
    <property type="entry name" value="NAD_binding_8"/>
    <property type="match status" value="1"/>
</dbReference>
<dbReference type="AlphaFoldDB" id="A0A084G853"/>
<proteinExistence type="inferred from homology"/>
<keyword evidence="4 9" id="KW-0732">Signal</keyword>
<sequence>MVRSLGRLGVLALAGIASLSWASTAAGDSGAGVQNVAIIGAGAAGSSAAYHLRQFADEEGVSINITIFESNKRAGGRSLTVDAFDDPLQPVELGASIFIRANAILYDAVSEFGLNVIGTRDVEGNLVVWDGESFRFEQSDNSWWSFVKLFWKYGLAPYKTKKLVDSTVARFLKIYDAPHFPFKSLTQAAIDLDLVKLTGVTGDQFYEDSGIASLFAQDIIQAATRVNYATNLAHIHGLEAAVSMAPEGAMQVWGGNWLIFANMVKASSAGFLPKVTVTSLQREKSATTGDGASKFIISTKKTRSSRPGEAYPITFDKIVVAAPWQYAGIEAPEDLIQPAIDEIPYVQLHVTLFTSPLKLSPGFFNLTPESKAPVTVLTTLHADDKAEPGSGAAGKAGVFSISTLQIVLNPKTDQEEYLYKIFSPKVLDVSFLSRLLGVDIPDTFTGAVNADNFEPISWYYPHVFNSYPIEFPRVTFQDPVLGGGLYYTSGIESFISTMETSALMGKNVAKLIVDELAAPKAPQEAKHTTTEPGSPRFDAAPKADEL</sequence>
<dbReference type="InterPro" id="IPR010795">
    <property type="entry name" value="Prenylcys_lyase"/>
</dbReference>
<feature type="domain" description="Prenylcysteine lyase" evidence="10">
    <location>
        <begin position="136"/>
        <end position="517"/>
    </location>
</feature>
<keyword evidence="6" id="KW-0560">Oxidoreductase</keyword>
<reference evidence="11 12" key="1">
    <citation type="journal article" date="2014" name="Genome Announc.">
        <title>Draft genome sequence of the pathogenic fungus Scedosporium apiospermum.</title>
        <authorList>
            <person name="Vandeputte P."/>
            <person name="Ghamrawi S."/>
            <person name="Rechenmann M."/>
            <person name="Iltis A."/>
            <person name="Giraud S."/>
            <person name="Fleury M."/>
            <person name="Thornton C."/>
            <person name="Delhaes L."/>
            <person name="Meyer W."/>
            <person name="Papon N."/>
            <person name="Bouchara J.P."/>
        </authorList>
    </citation>
    <scope>NUCLEOTIDE SEQUENCE [LARGE SCALE GENOMIC DNA]</scope>
    <source>
        <strain evidence="11 12">IHEM 14462</strain>
    </source>
</reference>
<keyword evidence="12" id="KW-1185">Reference proteome</keyword>
<dbReference type="Gene3D" id="3.50.50.60">
    <property type="entry name" value="FAD/NAD(P)-binding domain"/>
    <property type="match status" value="1"/>
</dbReference>
<dbReference type="KEGG" id="sapo:SAPIO_CDS4414"/>
<dbReference type="PANTHER" id="PTHR15944:SF0">
    <property type="entry name" value="PRENYLCYSTEINE LYASE DOMAIN-CONTAINING PROTEIN"/>
    <property type="match status" value="1"/>
</dbReference>
<feature type="chain" id="PRO_5001775555" description="Prenylcysteine lyase domain-containing protein" evidence="9">
    <location>
        <begin position="23"/>
        <end position="546"/>
    </location>
</feature>
<dbReference type="GO" id="GO:0030327">
    <property type="term" value="P:prenylated protein catabolic process"/>
    <property type="evidence" value="ECO:0007669"/>
    <property type="project" value="TreeGrafter"/>
</dbReference>
<feature type="signal peptide" evidence="9">
    <location>
        <begin position="1"/>
        <end position="22"/>
    </location>
</feature>
<evidence type="ECO:0000313" key="12">
    <source>
        <dbReference type="Proteomes" id="UP000028545"/>
    </source>
</evidence>
<dbReference type="RefSeq" id="XP_016643314.1">
    <property type="nucleotide sequence ID" value="XM_016786969.1"/>
</dbReference>
<dbReference type="VEuPathDB" id="FungiDB:SAPIO_CDS4414"/>
<evidence type="ECO:0000256" key="2">
    <source>
        <dbReference type="ARBA" id="ARBA00009967"/>
    </source>
</evidence>
<dbReference type="GO" id="GO:0001735">
    <property type="term" value="F:prenylcysteine oxidase activity"/>
    <property type="evidence" value="ECO:0007669"/>
    <property type="project" value="InterPro"/>
</dbReference>
<dbReference type="Proteomes" id="UP000028545">
    <property type="component" value="Unassembled WGS sequence"/>
</dbReference>
<comment type="similarity">
    <text evidence="2">Belongs to the prenylcysteine oxidase family.</text>
</comment>
<comment type="caution">
    <text evidence="11">The sequence shown here is derived from an EMBL/GenBank/DDBJ whole genome shotgun (WGS) entry which is preliminary data.</text>
</comment>
<evidence type="ECO:0000256" key="3">
    <source>
        <dbReference type="ARBA" id="ARBA00022630"/>
    </source>
</evidence>
<dbReference type="EMBL" id="JOWA01000092">
    <property type="protein sequence ID" value="KEZ43515.1"/>
    <property type="molecule type" value="Genomic_DNA"/>
</dbReference>
<evidence type="ECO:0000256" key="4">
    <source>
        <dbReference type="ARBA" id="ARBA00022729"/>
    </source>
</evidence>
<evidence type="ECO:0000313" key="11">
    <source>
        <dbReference type="EMBL" id="KEZ43515.1"/>
    </source>
</evidence>
<dbReference type="GeneID" id="27723486"/>
<dbReference type="InterPro" id="IPR036188">
    <property type="entry name" value="FAD/NAD-bd_sf"/>
</dbReference>
<evidence type="ECO:0000256" key="5">
    <source>
        <dbReference type="ARBA" id="ARBA00022827"/>
    </source>
</evidence>
<keyword evidence="3" id="KW-0285">Flavoprotein</keyword>
<accession>A0A084G853</accession>
<evidence type="ECO:0000256" key="1">
    <source>
        <dbReference type="ARBA" id="ARBA00001974"/>
    </source>
</evidence>
<dbReference type="InterPro" id="IPR017046">
    <property type="entry name" value="Prenylcysteine_Oxase1"/>
</dbReference>
<organism evidence="11 12">
    <name type="scientific">Pseudallescheria apiosperma</name>
    <name type="common">Scedosporium apiospermum</name>
    <dbReference type="NCBI Taxonomy" id="563466"/>
    <lineage>
        <taxon>Eukaryota</taxon>
        <taxon>Fungi</taxon>
        <taxon>Dikarya</taxon>
        <taxon>Ascomycota</taxon>
        <taxon>Pezizomycotina</taxon>
        <taxon>Sordariomycetes</taxon>
        <taxon>Hypocreomycetidae</taxon>
        <taxon>Microascales</taxon>
        <taxon>Microascaceae</taxon>
        <taxon>Scedosporium</taxon>
    </lineage>
</organism>
<dbReference type="SUPFAM" id="SSF51905">
    <property type="entry name" value="FAD/NAD(P)-binding domain"/>
    <property type="match status" value="1"/>
</dbReference>
<dbReference type="PANTHER" id="PTHR15944">
    <property type="entry name" value="FARNESYLCYSTEINE LYASE"/>
    <property type="match status" value="1"/>
</dbReference>
<keyword evidence="7" id="KW-0325">Glycoprotein</keyword>
<gene>
    <name evidence="11" type="ORF">SAPIO_CDS4414</name>
</gene>
<evidence type="ECO:0000256" key="9">
    <source>
        <dbReference type="SAM" id="SignalP"/>
    </source>
</evidence>